<protein>
    <recommendedName>
        <fullName evidence="4">Lipoprotein</fullName>
    </recommendedName>
</protein>
<name>A0A5E8UXF5_ROSAD</name>
<comment type="caution">
    <text evidence="2">The sequence shown here is derived from an EMBL/GenBank/DDBJ whole genome shotgun (WGS) entry which is preliminary data.</text>
</comment>
<accession>A0A5E8UXF5</accession>
<dbReference type="Proteomes" id="UP000004703">
    <property type="component" value="Chromosome"/>
</dbReference>
<dbReference type="PROSITE" id="PS51257">
    <property type="entry name" value="PROKAR_LIPOPROTEIN"/>
    <property type="match status" value="1"/>
</dbReference>
<proteinExistence type="predicted"/>
<reference evidence="2 3" key="2">
    <citation type="submission" date="2013-04" db="EMBL/GenBank/DDBJ databases">
        <authorList>
            <person name="Fiebig A."/>
            <person name="Pradella S."/>
            <person name="Wagner-Doebler I."/>
        </authorList>
    </citation>
    <scope>NUCLEOTIDE SEQUENCE [LARGE SCALE GENOMIC DNA]</scope>
    <source>
        <strain evidence="3">DSM 17067 / NCIMB 14079 / DFL-11</strain>
    </source>
</reference>
<evidence type="ECO:0008006" key="4">
    <source>
        <dbReference type="Google" id="ProtNLM"/>
    </source>
</evidence>
<organism evidence="2 3">
    <name type="scientific">Roseibium alexandrii (strain DSM 17067 / NCIMB 14079 / DFL-11)</name>
    <name type="common">Labrenzia alexandrii</name>
    <dbReference type="NCBI Taxonomy" id="244592"/>
    <lineage>
        <taxon>Bacteria</taxon>
        <taxon>Pseudomonadati</taxon>
        <taxon>Pseudomonadota</taxon>
        <taxon>Alphaproteobacteria</taxon>
        <taxon>Hyphomicrobiales</taxon>
        <taxon>Stappiaceae</taxon>
        <taxon>Roseibium</taxon>
    </lineage>
</organism>
<dbReference type="AlphaFoldDB" id="A0A5E8UXF5"/>
<sequence length="63" mass="6356">MNAYQSKRSIRVLVQTLLIGAVLVGCSPTTGGGSGPTPGEPGTYVGGKYIEPPPRRVGSGGGR</sequence>
<gene>
    <name evidence="2" type="ORF">SADFL11_00036190</name>
</gene>
<evidence type="ECO:0000313" key="3">
    <source>
        <dbReference type="Proteomes" id="UP000004703"/>
    </source>
</evidence>
<evidence type="ECO:0000313" key="2">
    <source>
        <dbReference type="EMBL" id="RMX61843.1"/>
    </source>
</evidence>
<evidence type="ECO:0000256" key="1">
    <source>
        <dbReference type="SAM" id="MobiDB-lite"/>
    </source>
</evidence>
<reference evidence="2 3" key="1">
    <citation type="submission" date="2008-01" db="EMBL/GenBank/DDBJ databases">
        <authorList>
            <person name="Wagner-Dobler I."/>
            <person name="Ferriera S."/>
            <person name="Johnson J."/>
            <person name="Kravitz S."/>
            <person name="Beeson K."/>
            <person name="Sutton G."/>
            <person name="Rogers Y.-H."/>
            <person name="Friedman R."/>
            <person name="Frazier M."/>
            <person name="Venter J.C."/>
        </authorList>
    </citation>
    <scope>NUCLEOTIDE SEQUENCE [LARGE SCALE GENOMIC DNA]</scope>
    <source>
        <strain evidence="3">DSM 17067 / NCIMB 14079 / DFL-11</strain>
    </source>
</reference>
<feature type="region of interest" description="Disordered" evidence="1">
    <location>
        <begin position="28"/>
        <end position="63"/>
    </location>
</feature>
<dbReference type="EMBL" id="ACCU02000003">
    <property type="protein sequence ID" value="RMX61843.1"/>
    <property type="molecule type" value="Genomic_DNA"/>
</dbReference>